<dbReference type="OrthoDB" id="10257301at2759"/>
<dbReference type="KEGG" id="hro:HELRODRAFT_176430"/>
<organism evidence="4 5">
    <name type="scientific">Helobdella robusta</name>
    <name type="common">Californian leech</name>
    <dbReference type="NCBI Taxonomy" id="6412"/>
    <lineage>
        <taxon>Eukaryota</taxon>
        <taxon>Metazoa</taxon>
        <taxon>Spiralia</taxon>
        <taxon>Lophotrochozoa</taxon>
        <taxon>Annelida</taxon>
        <taxon>Clitellata</taxon>
        <taxon>Hirudinea</taxon>
        <taxon>Rhynchobdellida</taxon>
        <taxon>Glossiphoniidae</taxon>
        <taxon>Helobdella</taxon>
    </lineage>
</organism>
<dbReference type="Pfam" id="PF00400">
    <property type="entry name" value="WD40"/>
    <property type="match status" value="6"/>
</dbReference>
<dbReference type="EMBL" id="KB097026">
    <property type="protein sequence ID" value="ESO00118.1"/>
    <property type="molecule type" value="Genomic_DNA"/>
</dbReference>
<feature type="repeat" description="WD" evidence="1">
    <location>
        <begin position="466"/>
        <end position="497"/>
    </location>
</feature>
<dbReference type="FunFam" id="2.130.10.10:FF:003557">
    <property type="entry name" value="Uncharacterized protein"/>
    <property type="match status" value="1"/>
</dbReference>
<name>T1FAI0_HELRO</name>
<protein>
    <submittedName>
        <fullName evidence="3 4">Uncharacterized protein</fullName>
    </submittedName>
</protein>
<dbReference type="RefSeq" id="XP_009021892.1">
    <property type="nucleotide sequence ID" value="XM_009023644.1"/>
</dbReference>
<evidence type="ECO:0000256" key="1">
    <source>
        <dbReference type="PROSITE-ProRule" id="PRU00221"/>
    </source>
</evidence>
<gene>
    <name evidence="4" type="primary">20205829</name>
    <name evidence="3" type="ORF">HELRODRAFT_176430</name>
</gene>
<dbReference type="CTD" id="20205829"/>
<dbReference type="SMART" id="SM00320">
    <property type="entry name" value="WD40"/>
    <property type="match status" value="6"/>
</dbReference>
<sequence>MALELIKSGYADDSGAESDPNEEVNIHFKALAGTEDKPKKLLVCSAPPPASSNLSNIKPINPETKVLFYNPKYEELYAPKVGPENPFKTNQMKAHRNRLTGFVEECHVNDFQFENQRRTFTSYGYAINPSVVEEDAASGSHIGNIEKAEKSNFKTVYETTKKREGDRRKRLRNDDPSDVDGYLGPWGKYIDEFTVAKPTEEEKKELDEYLSKLNKRSKIELKPTEEKSILHLKEACDYQGRTFMCKPHDVGVNLKSREPPQKCFLPKKLLYTWTGHNKGVAAVRWFPHTAHLMLTCSMDAKLWFRSISKLWDTETGQCISRFTNGKVPYCIKFHPEENMQNYFVAGTKDKKIVCWDVRSGEKTQEYDRHLGAVNTITFVDQNRRFVSTSDDKSLRVWEWNIPVDFTYIADPSMHSMPAVTPSPNGKWLACQSMDNQIVIFNAINRFKRMKKKIFKGHMVAGHSCGVDFSPEMSYLISGDGDGKLYIWDWKTTKLYTKFQAHDGVCSSCLWHPHETSKVVTAGWDGLIKLWD</sequence>
<dbReference type="STRING" id="6412.T1FAI0"/>
<reference evidence="4" key="3">
    <citation type="submission" date="2015-06" db="UniProtKB">
        <authorList>
            <consortium name="EnsemblMetazoa"/>
        </authorList>
    </citation>
    <scope>IDENTIFICATION</scope>
</reference>
<keyword evidence="1" id="KW-0853">WD repeat</keyword>
<feature type="repeat" description="WD" evidence="1">
    <location>
        <begin position="366"/>
        <end position="398"/>
    </location>
</feature>
<dbReference type="FunCoup" id="T1FAI0">
    <property type="interactions" value="1503"/>
</dbReference>
<dbReference type="eggNOG" id="KOG0282">
    <property type="taxonomic scope" value="Eukaryota"/>
</dbReference>
<evidence type="ECO:0000313" key="3">
    <source>
        <dbReference type="EMBL" id="ESO00118.1"/>
    </source>
</evidence>
<dbReference type="PROSITE" id="PS50082">
    <property type="entry name" value="WD_REPEATS_2"/>
    <property type="match status" value="3"/>
</dbReference>
<feature type="region of interest" description="Disordered" evidence="2">
    <location>
        <begin position="1"/>
        <end position="22"/>
    </location>
</feature>
<dbReference type="PROSITE" id="PS50294">
    <property type="entry name" value="WD_REPEATS_REGION"/>
    <property type="match status" value="2"/>
</dbReference>
<dbReference type="GO" id="GO:0003729">
    <property type="term" value="F:mRNA binding"/>
    <property type="evidence" value="ECO:0000318"/>
    <property type="project" value="GO_Central"/>
</dbReference>
<dbReference type="InterPro" id="IPR032847">
    <property type="entry name" value="PRPF17"/>
</dbReference>
<dbReference type="SUPFAM" id="SSF50978">
    <property type="entry name" value="WD40 repeat-like"/>
    <property type="match status" value="1"/>
</dbReference>
<reference evidence="5" key="1">
    <citation type="submission" date="2012-12" db="EMBL/GenBank/DDBJ databases">
        <authorList>
            <person name="Hellsten U."/>
            <person name="Grimwood J."/>
            <person name="Chapman J.A."/>
            <person name="Shapiro H."/>
            <person name="Aerts A."/>
            <person name="Otillar R.P."/>
            <person name="Terry A.Y."/>
            <person name="Boore J.L."/>
            <person name="Simakov O."/>
            <person name="Marletaz F."/>
            <person name="Cho S.-J."/>
            <person name="Edsinger-Gonzales E."/>
            <person name="Havlak P."/>
            <person name="Kuo D.-H."/>
            <person name="Larsson T."/>
            <person name="Lv J."/>
            <person name="Arendt D."/>
            <person name="Savage R."/>
            <person name="Osoegawa K."/>
            <person name="de Jong P."/>
            <person name="Lindberg D.R."/>
            <person name="Seaver E.C."/>
            <person name="Weisblat D.A."/>
            <person name="Putnam N.H."/>
            <person name="Grigoriev I.V."/>
            <person name="Rokhsar D.S."/>
        </authorList>
    </citation>
    <scope>NUCLEOTIDE SEQUENCE</scope>
</reference>
<dbReference type="PANTHER" id="PTHR43979">
    <property type="entry name" value="PRE-MRNA-PROCESSING FACTOR 17"/>
    <property type="match status" value="1"/>
</dbReference>
<dbReference type="InterPro" id="IPR001680">
    <property type="entry name" value="WD40_rpt"/>
</dbReference>
<dbReference type="OMA" id="VQVYDHH"/>
<dbReference type="PANTHER" id="PTHR43979:SF1">
    <property type="entry name" value="PRE-MRNA-PROCESSING FACTOR 17"/>
    <property type="match status" value="1"/>
</dbReference>
<dbReference type="InterPro" id="IPR015943">
    <property type="entry name" value="WD40/YVTN_repeat-like_dom_sf"/>
</dbReference>
<accession>T1FAI0</accession>
<reference evidence="3 5" key="2">
    <citation type="journal article" date="2013" name="Nature">
        <title>Insights into bilaterian evolution from three spiralian genomes.</title>
        <authorList>
            <person name="Simakov O."/>
            <person name="Marletaz F."/>
            <person name="Cho S.J."/>
            <person name="Edsinger-Gonzales E."/>
            <person name="Havlak P."/>
            <person name="Hellsten U."/>
            <person name="Kuo D.H."/>
            <person name="Larsson T."/>
            <person name="Lv J."/>
            <person name="Arendt D."/>
            <person name="Savage R."/>
            <person name="Osoegawa K."/>
            <person name="de Jong P."/>
            <person name="Grimwood J."/>
            <person name="Chapman J.A."/>
            <person name="Shapiro H."/>
            <person name="Aerts A."/>
            <person name="Otillar R.P."/>
            <person name="Terry A.Y."/>
            <person name="Boore J.L."/>
            <person name="Grigoriev I.V."/>
            <person name="Lindberg D.R."/>
            <person name="Seaver E.C."/>
            <person name="Weisblat D.A."/>
            <person name="Putnam N.H."/>
            <person name="Rokhsar D.S."/>
        </authorList>
    </citation>
    <scope>NUCLEOTIDE SEQUENCE</scope>
</reference>
<dbReference type="EnsemblMetazoa" id="HelroT176430">
    <property type="protein sequence ID" value="HelroP176430"/>
    <property type="gene ID" value="HelroG176430"/>
</dbReference>
<dbReference type="HOGENOM" id="CLU_022571_2_1_1"/>
<dbReference type="InterPro" id="IPR036322">
    <property type="entry name" value="WD40_repeat_dom_sf"/>
</dbReference>
<evidence type="ECO:0000256" key="2">
    <source>
        <dbReference type="SAM" id="MobiDB-lite"/>
    </source>
</evidence>
<dbReference type="InParanoid" id="T1FAI0"/>
<evidence type="ECO:0000313" key="4">
    <source>
        <dbReference type="EnsemblMetazoa" id="HelroP176430"/>
    </source>
</evidence>
<dbReference type="AlphaFoldDB" id="T1FAI0"/>
<feature type="repeat" description="WD" evidence="1">
    <location>
        <begin position="498"/>
        <end position="531"/>
    </location>
</feature>
<dbReference type="GO" id="GO:0000398">
    <property type="term" value="P:mRNA splicing, via spliceosome"/>
    <property type="evidence" value="ECO:0000318"/>
    <property type="project" value="GO_Central"/>
</dbReference>
<dbReference type="Gene3D" id="2.130.10.10">
    <property type="entry name" value="YVTN repeat-like/Quinoprotein amine dehydrogenase"/>
    <property type="match status" value="2"/>
</dbReference>
<dbReference type="CDD" id="cd00200">
    <property type="entry name" value="WD40"/>
    <property type="match status" value="1"/>
</dbReference>
<keyword evidence="5" id="KW-1185">Reference proteome</keyword>
<evidence type="ECO:0000313" key="5">
    <source>
        <dbReference type="Proteomes" id="UP000015101"/>
    </source>
</evidence>
<dbReference type="GO" id="GO:0071013">
    <property type="term" value="C:catalytic step 2 spliceosome"/>
    <property type="evidence" value="ECO:0000318"/>
    <property type="project" value="GO_Central"/>
</dbReference>
<proteinExistence type="predicted"/>
<dbReference type="GeneID" id="20205829"/>
<dbReference type="EMBL" id="AMQM01005665">
    <property type="status" value="NOT_ANNOTATED_CDS"/>
    <property type="molecule type" value="Genomic_DNA"/>
</dbReference>
<dbReference type="Proteomes" id="UP000015101">
    <property type="component" value="Unassembled WGS sequence"/>
</dbReference>